<evidence type="ECO:0000313" key="2">
    <source>
        <dbReference type="Proteomes" id="UP001142078"/>
    </source>
</evidence>
<dbReference type="RefSeq" id="WP_257490043.1">
    <property type="nucleotide sequence ID" value="NZ_JANJZL010000001.1"/>
</dbReference>
<dbReference type="EMBL" id="JANJZL010000001">
    <property type="protein sequence ID" value="MCR2042619.1"/>
    <property type="molecule type" value="Genomic_DNA"/>
</dbReference>
<name>A0A9X2MFB7_9FIRM</name>
<evidence type="ECO:0000313" key="1">
    <source>
        <dbReference type="EMBL" id="MCR2042619.1"/>
    </source>
</evidence>
<dbReference type="AlphaFoldDB" id="A0A9X2MFB7"/>
<proteinExistence type="predicted"/>
<protein>
    <submittedName>
        <fullName evidence="1">Uncharacterized protein</fullName>
    </submittedName>
</protein>
<sequence length="272" mass="32155">MDLLFIRKKGFKKWYKDLDNTYYIMGSDDVDSLGSTYVLNKLFGIETKLFNSFSTLYLREDTELKDLEVSKMVGVDMDLAKNKCFGNHVTYIQNPDCISLNKNIQFGCKEYFDKFAGSTLVTIMSLYDVKLDNFAEEQLEILISIDTAFKQYFFDKFMFKYYYKDILKYPEFVDVVSKHSKNYFYDIIKKYNLHKKIYVDEEGYMETEIKLNELGEIFGIDLSLPKQKYKAIYHLQDVGMDIHDFVYIAKHRKVFSSAVTNKNFVKASIKYQ</sequence>
<dbReference type="Proteomes" id="UP001142078">
    <property type="component" value="Unassembled WGS sequence"/>
</dbReference>
<keyword evidence="2" id="KW-1185">Reference proteome</keyword>
<comment type="caution">
    <text evidence="1">The sequence shown here is derived from an EMBL/GenBank/DDBJ whole genome shotgun (WGS) entry which is preliminary data.</text>
</comment>
<accession>A0A9X2MFB7</accession>
<gene>
    <name evidence="1" type="ORF">NSA23_00680</name>
</gene>
<organism evidence="1 2">
    <name type="scientific">Anaerosalibacter massiliensis</name>
    <dbReference type="NCBI Taxonomy" id="1347392"/>
    <lineage>
        <taxon>Bacteria</taxon>
        <taxon>Bacillati</taxon>
        <taxon>Bacillota</taxon>
        <taxon>Tissierellia</taxon>
        <taxon>Tissierellales</taxon>
        <taxon>Sporanaerobacteraceae</taxon>
        <taxon>Anaerosalibacter</taxon>
    </lineage>
</organism>
<reference evidence="1" key="1">
    <citation type="submission" date="2022-07" db="EMBL/GenBank/DDBJ databases">
        <title>Enhanced cultured diversity of the mouse gut microbiota enables custom-made synthetic communities.</title>
        <authorList>
            <person name="Afrizal A."/>
        </authorList>
    </citation>
    <scope>NUCLEOTIDE SEQUENCE</scope>
    <source>
        <strain evidence="1">DSM 29482</strain>
    </source>
</reference>